<evidence type="ECO:0000259" key="2">
    <source>
        <dbReference type="Pfam" id="PF07883"/>
    </source>
</evidence>
<dbReference type="SUPFAM" id="SSF51182">
    <property type="entry name" value="RmlC-like cupins"/>
    <property type="match status" value="1"/>
</dbReference>
<evidence type="ECO:0000256" key="1">
    <source>
        <dbReference type="ARBA" id="ARBA00022723"/>
    </source>
</evidence>
<dbReference type="Proteomes" id="UP000266677">
    <property type="component" value="Unassembled WGS sequence"/>
</dbReference>
<evidence type="ECO:0000313" key="3">
    <source>
        <dbReference type="EMBL" id="RJO70656.1"/>
    </source>
</evidence>
<name>A0A3A4KM97_9NOCA</name>
<dbReference type="Gene3D" id="2.60.120.10">
    <property type="entry name" value="Jelly Rolls"/>
    <property type="match status" value="2"/>
</dbReference>
<feature type="domain" description="Cupin type-2" evidence="2">
    <location>
        <begin position="49"/>
        <end position="115"/>
    </location>
</feature>
<dbReference type="RefSeq" id="WP_120043713.1">
    <property type="nucleotide sequence ID" value="NZ_QZFU01000036.1"/>
</dbReference>
<dbReference type="PANTHER" id="PTHR35848:SF6">
    <property type="entry name" value="CUPIN TYPE-2 DOMAIN-CONTAINING PROTEIN"/>
    <property type="match status" value="1"/>
</dbReference>
<protein>
    <submittedName>
        <fullName evidence="3">Cupin domain-containing protein</fullName>
    </submittedName>
</protein>
<dbReference type="PANTHER" id="PTHR35848">
    <property type="entry name" value="OXALATE-BINDING PROTEIN"/>
    <property type="match status" value="1"/>
</dbReference>
<sequence>MSKRSVIISTLGVPSQVYGMHGGAGRAEYAVHARRSQFFGPWEAFEWSLLPPGGVCGEHLHTRTEEIYFILSGSGDMVLNGEIRDVRAGDVIFTCVGASHELRNTHDNDLTWLVIELLSPATAKVFDEVHLDDSHRSDSKGTAGVGMTEVISLREPGIIDELPLSGPMRSVGRHLLADGDSLTLRTTDHEYAVYVLSGVGTVEFGANTIVVEKDTAISLPLGENAEFRSLGEPFELFVASMAVPQRTGAAA</sequence>
<evidence type="ECO:0000313" key="4">
    <source>
        <dbReference type="Proteomes" id="UP000266677"/>
    </source>
</evidence>
<dbReference type="AlphaFoldDB" id="A0A3A4KM97"/>
<reference evidence="3 4" key="1">
    <citation type="submission" date="2018-09" db="EMBL/GenBank/DDBJ databases">
        <title>YIM PH21274 draft genome.</title>
        <authorList>
            <person name="Miao C."/>
        </authorList>
    </citation>
    <scope>NUCLEOTIDE SEQUENCE [LARGE SCALE GENOMIC DNA]</scope>
    <source>
        <strain evidence="3 4">YIM PH 21724</strain>
    </source>
</reference>
<dbReference type="InterPro" id="IPR011051">
    <property type="entry name" value="RmlC_Cupin_sf"/>
</dbReference>
<keyword evidence="1" id="KW-0479">Metal-binding</keyword>
<comment type="caution">
    <text evidence="3">The sequence shown here is derived from an EMBL/GenBank/DDBJ whole genome shotgun (WGS) entry which is preliminary data.</text>
</comment>
<dbReference type="OrthoDB" id="6058at2"/>
<dbReference type="InterPro" id="IPR051610">
    <property type="entry name" value="GPI/OXD"/>
</dbReference>
<gene>
    <name evidence="3" type="ORF">D5S18_25945</name>
</gene>
<accession>A0A3A4KM97</accession>
<dbReference type="EMBL" id="QZFU01000036">
    <property type="protein sequence ID" value="RJO70656.1"/>
    <property type="molecule type" value="Genomic_DNA"/>
</dbReference>
<dbReference type="Pfam" id="PF07883">
    <property type="entry name" value="Cupin_2"/>
    <property type="match status" value="1"/>
</dbReference>
<proteinExistence type="predicted"/>
<dbReference type="GO" id="GO:0046872">
    <property type="term" value="F:metal ion binding"/>
    <property type="evidence" value="ECO:0007669"/>
    <property type="project" value="UniProtKB-KW"/>
</dbReference>
<dbReference type="InterPro" id="IPR014710">
    <property type="entry name" value="RmlC-like_jellyroll"/>
</dbReference>
<organism evidence="3 4">
    <name type="scientific">Nocardia panacis</name>
    <dbReference type="NCBI Taxonomy" id="2340916"/>
    <lineage>
        <taxon>Bacteria</taxon>
        <taxon>Bacillati</taxon>
        <taxon>Actinomycetota</taxon>
        <taxon>Actinomycetes</taxon>
        <taxon>Mycobacteriales</taxon>
        <taxon>Nocardiaceae</taxon>
        <taxon>Nocardia</taxon>
    </lineage>
</organism>
<keyword evidence="4" id="KW-1185">Reference proteome</keyword>
<dbReference type="InterPro" id="IPR013096">
    <property type="entry name" value="Cupin_2"/>
</dbReference>